<evidence type="ECO:0008006" key="3">
    <source>
        <dbReference type="Google" id="ProtNLM"/>
    </source>
</evidence>
<organism evidence="1 2">
    <name type="scientific">Shimia thalassica</name>
    <dbReference type="NCBI Taxonomy" id="1715693"/>
    <lineage>
        <taxon>Bacteria</taxon>
        <taxon>Pseudomonadati</taxon>
        <taxon>Pseudomonadota</taxon>
        <taxon>Alphaproteobacteria</taxon>
        <taxon>Rhodobacterales</taxon>
        <taxon>Roseobacteraceae</taxon>
    </lineage>
</organism>
<dbReference type="RefSeq" id="WP_058312449.1">
    <property type="nucleotide sequence ID" value="NZ_CYTW01000004.1"/>
</dbReference>
<proteinExistence type="predicted"/>
<dbReference type="InterPro" id="IPR021251">
    <property type="entry name" value="DUF2793"/>
</dbReference>
<evidence type="ECO:0000313" key="2">
    <source>
        <dbReference type="Proteomes" id="UP000051870"/>
    </source>
</evidence>
<dbReference type="Pfam" id="PF10983">
    <property type="entry name" value="DUF2793"/>
    <property type="match status" value="1"/>
</dbReference>
<accession>A0A0N7MA90</accession>
<keyword evidence="2" id="KW-1185">Reference proteome</keyword>
<reference evidence="2" key="1">
    <citation type="submission" date="2015-09" db="EMBL/GenBank/DDBJ databases">
        <authorList>
            <person name="Rodrigo-Torres Lidia"/>
            <person name="Arahal R.David."/>
        </authorList>
    </citation>
    <scope>NUCLEOTIDE SEQUENCE [LARGE SCALE GENOMIC DNA]</scope>
    <source>
        <strain evidence="2">CECT 7735</strain>
    </source>
</reference>
<gene>
    <name evidence="1" type="ORF">PH7735_03277</name>
</gene>
<sequence>MPDTSPRLQLPLLLPSQAQKHVTHNEALLHLDALTQASVIRFSENAPPPLPEVGDSYALGLDPEGVWAGHALEIAVWSGTNWRFQPPQSGWRTWGQEEQELRVWSNDSWVSIGPLPDSVESIEIGQLGVGTPVDPTNPLSVQGDSTLFTNDGAGHQVKINKAQQSDTAALLFQSNWVGHAEMGLSGSHNFSIKVSPDGTSWRQSMEIDATQDHISWTPATDITMRLSATELTVDVPIEGNSVQADSLDADPLKLLKPGAFGLGRRPILVSSSDDLDTTENVVHFFGNASVGDVPTNSPSTGAAFVGLNLPVTTNRTIQLLGSCSADRLYFRRKNLDWFDWVEVCHSGNIVGVTSENAGLPTGAVIENGSNTNGTYTRWADGTQICTNDNAAIAIPAAAFVGTITKIDNDKLWIGRWF</sequence>
<name>A0A0N7MA90_9RHOB</name>
<dbReference type="STRING" id="1715693.PH7735_03277"/>
<dbReference type="Proteomes" id="UP000051870">
    <property type="component" value="Unassembled WGS sequence"/>
</dbReference>
<dbReference type="GeneID" id="83882257"/>
<evidence type="ECO:0000313" key="1">
    <source>
        <dbReference type="EMBL" id="CUK08672.1"/>
    </source>
</evidence>
<dbReference type="AlphaFoldDB" id="A0A0N7MA90"/>
<protein>
    <recommendedName>
        <fullName evidence="3">DUF2793 domain-containing protein</fullName>
    </recommendedName>
</protein>
<dbReference type="EMBL" id="CYTW01000004">
    <property type="protein sequence ID" value="CUK08672.1"/>
    <property type="molecule type" value="Genomic_DNA"/>
</dbReference>